<protein>
    <submittedName>
        <fullName evidence="1">Uncharacterized protein</fullName>
    </submittedName>
</protein>
<proteinExistence type="predicted"/>
<organism evidence="1 2">
    <name type="scientific">Candidatus Methanoperedens nitratireducens</name>
    <dbReference type="NCBI Taxonomy" id="1392998"/>
    <lineage>
        <taxon>Archaea</taxon>
        <taxon>Methanobacteriati</taxon>
        <taxon>Methanobacteriota</taxon>
        <taxon>Stenosarchaea group</taxon>
        <taxon>Methanomicrobia</taxon>
        <taxon>Methanosarcinales</taxon>
        <taxon>ANME-2 cluster</taxon>
        <taxon>Candidatus Methanoperedentaceae</taxon>
        <taxon>Candidatus Methanoperedens</taxon>
    </lineage>
</organism>
<gene>
    <name evidence="1" type="ORF">MNV_1210019</name>
</gene>
<dbReference type="RefSeq" id="WP_096203895.1">
    <property type="nucleotide sequence ID" value="NZ_FZMP01000026.1"/>
</dbReference>
<reference evidence="2" key="1">
    <citation type="submission" date="2017-06" db="EMBL/GenBank/DDBJ databases">
        <authorList>
            <person name="Cremers G."/>
        </authorList>
    </citation>
    <scope>NUCLEOTIDE SEQUENCE [LARGE SCALE GENOMIC DNA]</scope>
</reference>
<evidence type="ECO:0000313" key="2">
    <source>
        <dbReference type="Proteomes" id="UP000218615"/>
    </source>
</evidence>
<name>A0A284VJR8_9EURY</name>
<dbReference type="EMBL" id="FZMP01000026">
    <property type="protein sequence ID" value="SNQ59536.1"/>
    <property type="molecule type" value="Genomic_DNA"/>
</dbReference>
<sequence>METNTVSAGSQPALHTDSIDAGYRLKHVKVFAKNHALIQDTVRQLNEKFSQKARACGIRISNKGRGRDILPSQPEAVEFFFEKISMDEYVDRLIQRAQGVNA</sequence>
<dbReference type="AlphaFoldDB" id="A0A284VJR8"/>
<evidence type="ECO:0000313" key="1">
    <source>
        <dbReference type="EMBL" id="SNQ59536.1"/>
    </source>
</evidence>
<keyword evidence="2" id="KW-1185">Reference proteome</keyword>
<accession>A0A284VJR8</accession>
<dbReference type="Proteomes" id="UP000218615">
    <property type="component" value="Unassembled WGS sequence"/>
</dbReference>